<accession>A0ABX7QE16</accession>
<organism evidence="2 3">
    <name type="scientific">Flavobacterium endoglycinae</name>
    <dbReference type="NCBI Taxonomy" id="2816357"/>
    <lineage>
        <taxon>Bacteria</taxon>
        <taxon>Pseudomonadati</taxon>
        <taxon>Bacteroidota</taxon>
        <taxon>Flavobacteriia</taxon>
        <taxon>Flavobacteriales</taxon>
        <taxon>Flavobacteriaceae</taxon>
        <taxon>Flavobacterium</taxon>
    </lineage>
</organism>
<name>A0ABX7QE16_9FLAO</name>
<dbReference type="Proteomes" id="UP000663440">
    <property type="component" value="Chromosome"/>
</dbReference>
<dbReference type="EMBL" id="CP071448">
    <property type="protein sequence ID" value="QSW88748.1"/>
    <property type="molecule type" value="Genomic_DNA"/>
</dbReference>
<dbReference type="RefSeq" id="WP_207295947.1">
    <property type="nucleotide sequence ID" value="NZ_CP071448.1"/>
</dbReference>
<dbReference type="InterPro" id="IPR011083">
    <property type="entry name" value="Phage_tail_collar_dom"/>
</dbReference>
<dbReference type="Gene3D" id="3.90.1340.10">
    <property type="entry name" value="Phage tail collar domain"/>
    <property type="match status" value="1"/>
</dbReference>
<dbReference type="InterPro" id="IPR037053">
    <property type="entry name" value="Phage_tail_collar_dom_sf"/>
</dbReference>
<evidence type="ECO:0000313" key="2">
    <source>
        <dbReference type="EMBL" id="QSW88748.1"/>
    </source>
</evidence>
<protein>
    <submittedName>
        <fullName evidence="2">Tail fiber protein</fullName>
    </submittedName>
</protein>
<gene>
    <name evidence="2" type="ORF">J0383_21225</name>
</gene>
<proteinExistence type="predicted"/>
<dbReference type="Pfam" id="PF07484">
    <property type="entry name" value="Collar"/>
    <property type="match status" value="1"/>
</dbReference>
<reference evidence="2 3" key="1">
    <citation type="submission" date="2021-03" db="EMBL/GenBank/DDBJ databases">
        <title>Flavobacterium kribbensis sp. nov, an endophytic bacteria, isolated from soybean.</title>
        <authorList>
            <person name="Lee J."/>
            <person name="Seo J."/>
        </authorList>
    </citation>
    <scope>NUCLEOTIDE SEQUENCE [LARGE SCALE GENOMIC DNA]</scope>
    <source>
        <strain evidence="2 3">BB8</strain>
    </source>
</reference>
<feature type="domain" description="Phage tail collar" evidence="1">
    <location>
        <begin position="6"/>
        <end position="61"/>
    </location>
</feature>
<evidence type="ECO:0000259" key="1">
    <source>
        <dbReference type="Pfam" id="PF07484"/>
    </source>
</evidence>
<sequence>MDGTIGEIRHFAATFAPRNWAFCNGQIIAIQANTALFAILGTTYGGNGTSNFRLPDLGGRIVIGTGTGPGTSNYTLGENGGINNVTLLTSNLPLHTHGSTASIAIPAIGDGGNANTPDGNILASVANMYNSTSPGEDDLKPASLTVTLTPTGLGQPLSIMQPTIGINYIICMYGSFPARN</sequence>
<keyword evidence="3" id="KW-1185">Reference proteome</keyword>
<dbReference type="SUPFAM" id="SSF88874">
    <property type="entry name" value="Receptor-binding domain of short tail fibre protein gp12"/>
    <property type="match status" value="1"/>
</dbReference>
<evidence type="ECO:0000313" key="3">
    <source>
        <dbReference type="Proteomes" id="UP000663440"/>
    </source>
</evidence>